<dbReference type="FunFam" id="4.10.280.10:FF:000032">
    <property type="entry name" value="Transcription factor bHLH123 family"/>
    <property type="match status" value="1"/>
</dbReference>
<dbReference type="PANTHER" id="PTHR16223">
    <property type="entry name" value="TRANSCRIPTION FACTOR BHLH83-RELATED"/>
    <property type="match status" value="1"/>
</dbReference>
<evidence type="ECO:0000256" key="4">
    <source>
        <dbReference type="ARBA" id="ARBA00023015"/>
    </source>
</evidence>
<evidence type="ECO:0000256" key="6">
    <source>
        <dbReference type="ARBA" id="ARBA00023163"/>
    </source>
</evidence>
<keyword evidence="6" id="KW-0804">Transcription</keyword>
<keyword evidence="4" id="KW-0805">Transcription regulation</keyword>
<dbReference type="ExpressionAtlas" id="A0A2K2D9K8">
    <property type="expression patterns" value="baseline"/>
</dbReference>
<dbReference type="CDD" id="cd11393">
    <property type="entry name" value="bHLH_AtbHLH_like"/>
    <property type="match status" value="1"/>
</dbReference>
<evidence type="ECO:0000256" key="8">
    <source>
        <dbReference type="SAM" id="MobiDB-lite"/>
    </source>
</evidence>
<reference evidence="11" key="3">
    <citation type="submission" date="2018-08" db="UniProtKB">
        <authorList>
            <consortium name="EnsemblPlants"/>
        </authorList>
    </citation>
    <scope>IDENTIFICATION</scope>
    <source>
        <strain evidence="11">cv. Bd21</strain>
    </source>
</reference>
<dbReference type="InterPro" id="IPR045239">
    <property type="entry name" value="bHLH95_bHLH"/>
</dbReference>
<evidence type="ECO:0000256" key="5">
    <source>
        <dbReference type="ARBA" id="ARBA00023125"/>
    </source>
</evidence>
<dbReference type="SUPFAM" id="SSF47459">
    <property type="entry name" value="HLH, helix-loop-helix DNA-binding domain"/>
    <property type="match status" value="1"/>
</dbReference>
<evidence type="ECO:0000313" key="12">
    <source>
        <dbReference type="Proteomes" id="UP000008810"/>
    </source>
</evidence>
<dbReference type="Gene3D" id="4.10.280.10">
    <property type="entry name" value="Helix-loop-helix DNA-binding domain"/>
    <property type="match status" value="1"/>
</dbReference>
<protein>
    <recommendedName>
        <fullName evidence="9">BHLH domain-containing protein</fullName>
    </recommendedName>
</protein>
<dbReference type="GO" id="GO:0006357">
    <property type="term" value="P:regulation of transcription by RNA polymerase II"/>
    <property type="evidence" value="ECO:0000318"/>
    <property type="project" value="GO_Central"/>
</dbReference>
<feature type="region of interest" description="Disordered" evidence="8">
    <location>
        <begin position="173"/>
        <end position="202"/>
    </location>
</feature>
<feature type="region of interest" description="Disordered" evidence="8">
    <location>
        <begin position="1"/>
        <end position="43"/>
    </location>
</feature>
<dbReference type="InterPro" id="IPR036638">
    <property type="entry name" value="HLH_DNA-bd_sf"/>
</dbReference>
<evidence type="ECO:0000256" key="7">
    <source>
        <dbReference type="ARBA" id="ARBA00023242"/>
    </source>
</evidence>
<keyword evidence="7" id="KW-0539">Nucleus</keyword>
<dbReference type="EMBL" id="CM000881">
    <property type="protein sequence ID" value="PNT70972.1"/>
    <property type="molecule type" value="Genomic_DNA"/>
</dbReference>
<feature type="compositionally biased region" description="Polar residues" evidence="8">
    <location>
        <begin position="28"/>
        <end position="41"/>
    </location>
</feature>
<dbReference type="GO" id="GO:0005634">
    <property type="term" value="C:nucleus"/>
    <property type="evidence" value="ECO:0000318"/>
    <property type="project" value="GO_Central"/>
</dbReference>
<proteinExistence type="inferred from homology"/>
<comment type="subcellular location">
    <subcellularLocation>
        <location evidence="1">Nucleus</location>
    </subcellularLocation>
</comment>
<gene>
    <name evidence="11" type="primary">LOC100841119</name>
    <name evidence="10" type="ORF">BRADI_2g20720v3</name>
</gene>
<dbReference type="STRING" id="15368.A0A2K2D9K8"/>
<name>A0A2K2D9K8_BRADI</name>
<sequence length="319" mass="33541">MAEEWWSGARTGGGAPACSRTAPAPATESPTSRNSVASSQPAGFPVDHTAASFALADPDMDWTRAFIRDGKAAESEQHPTSFNALLGLQGDASRQFLLDQAALLQQPGVSSLQYADSRPSMTPFCSQQQQLPGGGFFISSSSGIFGSSPGPPPEHIKSNTGPAAVQVHQDACSSSATKRNGAGAGSPVASKKPRIDTPSPLPTFKVRKEKLGDRITALQQLVSPFGKTDTASVLHEAIGYIKFLHDQVASLSSPYLSSCGRALQDQHQLQGSIKVDGKAKEDLRSRGLCLVPVASTYTVANEAAPEFWNPTFGVGGTFR</sequence>
<evidence type="ECO:0000313" key="11">
    <source>
        <dbReference type="EnsemblPlants" id="PNT70972"/>
    </source>
</evidence>
<comment type="similarity">
    <text evidence="2">Belongs to the bHLH protein family.</text>
</comment>
<reference evidence="10" key="2">
    <citation type="submission" date="2017-06" db="EMBL/GenBank/DDBJ databases">
        <title>WGS assembly of Brachypodium distachyon.</title>
        <authorList>
            <consortium name="The International Brachypodium Initiative"/>
            <person name="Lucas S."/>
            <person name="Harmon-Smith M."/>
            <person name="Lail K."/>
            <person name="Tice H."/>
            <person name="Grimwood J."/>
            <person name="Bruce D."/>
            <person name="Barry K."/>
            <person name="Shu S."/>
            <person name="Lindquist E."/>
            <person name="Wang M."/>
            <person name="Pitluck S."/>
            <person name="Vogel J.P."/>
            <person name="Garvin D.F."/>
            <person name="Mockler T.C."/>
            <person name="Schmutz J."/>
            <person name="Rokhsar D."/>
            <person name="Bevan M.W."/>
        </authorList>
    </citation>
    <scope>NUCLEOTIDE SEQUENCE</scope>
    <source>
        <strain evidence="10">Bd21</strain>
    </source>
</reference>
<dbReference type="OrthoDB" id="673975at2759"/>
<evidence type="ECO:0000256" key="3">
    <source>
        <dbReference type="ARBA" id="ARBA00011738"/>
    </source>
</evidence>
<dbReference type="InterPro" id="IPR011598">
    <property type="entry name" value="bHLH_dom"/>
</dbReference>
<evidence type="ECO:0000313" key="10">
    <source>
        <dbReference type="EMBL" id="PNT70972.1"/>
    </source>
</evidence>
<feature type="domain" description="BHLH" evidence="9">
    <location>
        <begin position="195"/>
        <end position="244"/>
    </location>
</feature>
<evidence type="ECO:0000256" key="2">
    <source>
        <dbReference type="ARBA" id="ARBA00005510"/>
    </source>
</evidence>
<dbReference type="EnsemblPlants" id="PNT70972">
    <property type="protein sequence ID" value="PNT70972"/>
    <property type="gene ID" value="BRADI_2g20720v3"/>
</dbReference>
<evidence type="ECO:0000256" key="1">
    <source>
        <dbReference type="ARBA" id="ARBA00004123"/>
    </source>
</evidence>
<dbReference type="PROSITE" id="PS50888">
    <property type="entry name" value="BHLH"/>
    <property type="match status" value="1"/>
</dbReference>
<evidence type="ECO:0000259" key="9">
    <source>
        <dbReference type="PROSITE" id="PS50888"/>
    </source>
</evidence>
<dbReference type="Gramene" id="PNT70972">
    <property type="protein sequence ID" value="PNT70972"/>
    <property type="gene ID" value="BRADI_2g20720v3"/>
</dbReference>
<dbReference type="AlphaFoldDB" id="A0A2K2D9K8"/>
<organism evidence="10">
    <name type="scientific">Brachypodium distachyon</name>
    <name type="common">Purple false brome</name>
    <name type="synonym">Trachynia distachya</name>
    <dbReference type="NCBI Taxonomy" id="15368"/>
    <lineage>
        <taxon>Eukaryota</taxon>
        <taxon>Viridiplantae</taxon>
        <taxon>Streptophyta</taxon>
        <taxon>Embryophyta</taxon>
        <taxon>Tracheophyta</taxon>
        <taxon>Spermatophyta</taxon>
        <taxon>Magnoliopsida</taxon>
        <taxon>Liliopsida</taxon>
        <taxon>Poales</taxon>
        <taxon>Poaceae</taxon>
        <taxon>BOP clade</taxon>
        <taxon>Pooideae</taxon>
        <taxon>Stipodae</taxon>
        <taxon>Brachypodieae</taxon>
        <taxon>Brachypodium</taxon>
    </lineage>
</organism>
<keyword evidence="5" id="KW-0238">DNA-binding</keyword>
<comment type="subunit">
    <text evidence="3">Homodimer.</text>
</comment>
<keyword evidence="12" id="KW-1185">Reference proteome</keyword>
<dbReference type="GO" id="GO:0046983">
    <property type="term" value="F:protein dimerization activity"/>
    <property type="evidence" value="ECO:0007669"/>
    <property type="project" value="InterPro"/>
</dbReference>
<dbReference type="GO" id="GO:0000978">
    <property type="term" value="F:RNA polymerase II cis-regulatory region sequence-specific DNA binding"/>
    <property type="evidence" value="ECO:0000318"/>
    <property type="project" value="GO_Central"/>
</dbReference>
<dbReference type="GO" id="GO:0000981">
    <property type="term" value="F:DNA-binding transcription factor activity, RNA polymerase II-specific"/>
    <property type="evidence" value="ECO:0000318"/>
    <property type="project" value="GO_Central"/>
</dbReference>
<accession>A0A2K2D9K8</accession>
<reference evidence="10 11" key="1">
    <citation type="journal article" date="2010" name="Nature">
        <title>Genome sequencing and analysis of the model grass Brachypodium distachyon.</title>
        <authorList>
            <consortium name="International Brachypodium Initiative"/>
        </authorList>
    </citation>
    <scope>NUCLEOTIDE SEQUENCE [LARGE SCALE GENOMIC DNA]</scope>
    <source>
        <strain evidence="10">Bd21</strain>
        <strain evidence="11">cv. Bd21</strain>
    </source>
</reference>
<dbReference type="InterPro" id="IPR045843">
    <property type="entry name" value="IND-like"/>
</dbReference>
<dbReference type="PANTHER" id="PTHR16223:SF286">
    <property type="entry name" value="BHLH DOMAIN-CONTAINING PROTEIN"/>
    <property type="match status" value="1"/>
</dbReference>
<dbReference type="Proteomes" id="UP000008810">
    <property type="component" value="Chromosome 2"/>
</dbReference>